<dbReference type="GO" id="GO:0046872">
    <property type="term" value="F:metal ion binding"/>
    <property type="evidence" value="ECO:0007669"/>
    <property type="project" value="InterPro"/>
</dbReference>
<dbReference type="InterPro" id="IPR037217">
    <property type="entry name" value="Trp/Indoleamine_2_3_dOase-like"/>
</dbReference>
<dbReference type="PANTHER" id="PTHR10138:SF0">
    <property type="entry name" value="TRYPTOPHAN 2,3-DIOXYGENASE"/>
    <property type="match status" value="1"/>
</dbReference>
<accession>A0A1I1YJ58</accession>
<dbReference type="Gene3D" id="1.20.58.480">
    <property type="match status" value="1"/>
</dbReference>
<keyword evidence="1" id="KW-0223">Dioxygenase</keyword>
<dbReference type="GO" id="GO:0019442">
    <property type="term" value="P:L-tryptophan catabolic process to acetyl-CoA"/>
    <property type="evidence" value="ECO:0007669"/>
    <property type="project" value="TreeGrafter"/>
</dbReference>
<dbReference type="SUPFAM" id="SSF140959">
    <property type="entry name" value="Indolic compounds 2,3-dioxygenase-like"/>
    <property type="match status" value="1"/>
</dbReference>
<keyword evidence="1" id="KW-0560">Oxidoreductase</keyword>
<dbReference type="Proteomes" id="UP000236729">
    <property type="component" value="Unassembled WGS sequence"/>
</dbReference>
<dbReference type="GO" id="GO:0019441">
    <property type="term" value="P:L-tryptophan catabolic process to kynurenine"/>
    <property type="evidence" value="ECO:0007669"/>
    <property type="project" value="InterPro"/>
</dbReference>
<dbReference type="Proteomes" id="UP000199690">
    <property type="component" value="Unassembled WGS sequence"/>
</dbReference>
<name>A0A1H6A495_9PSEU</name>
<accession>A0A1H6A495</accession>
<dbReference type="AlphaFoldDB" id="A0A1H6A495"/>
<reference evidence="3 4" key="2">
    <citation type="submission" date="2016-10" db="EMBL/GenBank/DDBJ databases">
        <authorList>
            <person name="Varghese N."/>
            <person name="Submissions S."/>
        </authorList>
    </citation>
    <scope>NUCLEOTIDE SEQUENCE [LARGE SCALE GENOMIC DNA]</scope>
    <source>
        <strain evidence="4">ATCC 20501</strain>
        <strain evidence="2 3">CGMCC 4.3529</strain>
    </source>
</reference>
<dbReference type="PANTHER" id="PTHR10138">
    <property type="entry name" value="TRYPTOPHAN 2,3-DIOXYGENASE"/>
    <property type="match status" value="1"/>
</dbReference>
<dbReference type="EMBL" id="FNVB01000003">
    <property type="protein sequence ID" value="SEG43548.1"/>
    <property type="molecule type" value="Genomic_DNA"/>
</dbReference>
<dbReference type="InterPro" id="IPR004981">
    <property type="entry name" value="Trp_2_3_dOase"/>
</dbReference>
<evidence type="ECO:0000313" key="3">
    <source>
        <dbReference type="Proteomes" id="UP000199690"/>
    </source>
</evidence>
<dbReference type="GO" id="GO:0004833">
    <property type="term" value="F:L-tryptophan 2,3-dioxygenase activity"/>
    <property type="evidence" value="ECO:0007669"/>
    <property type="project" value="InterPro"/>
</dbReference>
<sequence length="281" mass="30715">MLPQHHRSGRAAVELRRALSGGVVRRELHGMVCPAGTTHSPAYGDFLRLDELLAIACVRDEADRTLFFAAHQACEIWFAVVIRHLESARAAMERGDGTEAAENLERLPNIMQVITQHFDVLGTLTSQSFDEIRGTLGTSSGFQSAQYREIEFLCGARDPRYLNISGLNPGERARLADRFEQKSLSSAFVEYRDARAATGSPEAAASVERLHDALAAFDDSVRSWRVQHARLAEQFLGAAQGTAGSSGAAYLWRSTERSLFPEIFPQPRTGEPAASSANGLA</sequence>
<dbReference type="EMBL" id="FOME01000009">
    <property type="protein sequence ID" value="SFE19654.1"/>
    <property type="molecule type" value="Genomic_DNA"/>
</dbReference>
<reference evidence="1" key="1">
    <citation type="submission" date="2016-10" db="EMBL/GenBank/DDBJ databases">
        <authorList>
            <person name="de Groot N.N."/>
        </authorList>
    </citation>
    <scope>NUCLEOTIDE SEQUENCE [LARGE SCALE GENOMIC DNA]</scope>
    <source>
        <strain evidence="1">ATCC 20501</strain>
    </source>
</reference>
<protein>
    <submittedName>
        <fullName evidence="1">Tryptophan 2,3-dioxygenase apoenzyme</fullName>
    </submittedName>
</protein>
<keyword evidence="3" id="KW-1185">Reference proteome</keyword>
<organism evidence="1 4">
    <name type="scientific">Saccharopolyspora kobensis</name>
    <dbReference type="NCBI Taxonomy" id="146035"/>
    <lineage>
        <taxon>Bacteria</taxon>
        <taxon>Bacillati</taxon>
        <taxon>Actinomycetota</taxon>
        <taxon>Actinomycetes</taxon>
        <taxon>Pseudonocardiales</taxon>
        <taxon>Pseudonocardiaceae</taxon>
        <taxon>Saccharopolyspora</taxon>
    </lineage>
</organism>
<proteinExistence type="predicted"/>
<evidence type="ECO:0000313" key="4">
    <source>
        <dbReference type="Proteomes" id="UP000236729"/>
    </source>
</evidence>
<dbReference type="Pfam" id="PF03301">
    <property type="entry name" value="Trp_dioxygenase"/>
    <property type="match status" value="1"/>
</dbReference>
<dbReference type="SMR" id="A0A1H6A495"/>
<gene>
    <name evidence="1" type="ORF">SAMN02982929_02148</name>
    <name evidence="2" type="ORF">SAMN05216506_109212</name>
</gene>
<evidence type="ECO:0000313" key="2">
    <source>
        <dbReference type="EMBL" id="SFE19654.1"/>
    </source>
</evidence>
<dbReference type="GO" id="GO:0020037">
    <property type="term" value="F:heme binding"/>
    <property type="evidence" value="ECO:0007669"/>
    <property type="project" value="InterPro"/>
</dbReference>
<evidence type="ECO:0000313" key="1">
    <source>
        <dbReference type="EMBL" id="SEG43548.1"/>
    </source>
</evidence>